<accession>A0A127VI44</accession>
<sequence length="213" mass="22776">MLKTLFASKGFSQKAIEGLAEYLAPNLTEESTAEEMTAAITAIEPMTSLMQSEINRQVTEAKKTKTVEDSTITPVEEPKPAVPATTDPVMLELLNQVKTLAQGLAAVQTKEVAITRKDLLLAKLEKTPEVYKAKALKDFARMKFETQEEFDEFLAESETDAASAIQGASDAGLGGDAPPKGYVPAKGADEKEVSPAMKELIAERAATAAAKAN</sequence>
<evidence type="ECO:0000256" key="1">
    <source>
        <dbReference type="SAM" id="MobiDB-lite"/>
    </source>
</evidence>
<feature type="region of interest" description="Disordered" evidence="1">
    <location>
        <begin position="166"/>
        <end position="189"/>
    </location>
</feature>
<gene>
    <name evidence="2" type="ORF">AY601_4087</name>
</gene>
<organism evidence="2 3">
    <name type="scientific">Pedobacter cryoconitis</name>
    <dbReference type="NCBI Taxonomy" id="188932"/>
    <lineage>
        <taxon>Bacteria</taxon>
        <taxon>Pseudomonadati</taxon>
        <taxon>Bacteroidota</taxon>
        <taxon>Sphingobacteriia</taxon>
        <taxon>Sphingobacteriales</taxon>
        <taxon>Sphingobacteriaceae</taxon>
        <taxon>Pedobacter</taxon>
    </lineage>
</organism>
<evidence type="ECO:0000313" key="3">
    <source>
        <dbReference type="Proteomes" id="UP000071561"/>
    </source>
</evidence>
<reference evidence="2 3" key="1">
    <citation type="submission" date="2016-03" db="EMBL/GenBank/DDBJ databases">
        <title>Complete genome sequence of Pedobacter cryoconitis PAMC 27485.</title>
        <authorList>
            <person name="Lee J."/>
            <person name="Kim O.-S."/>
        </authorList>
    </citation>
    <scope>NUCLEOTIDE SEQUENCE [LARGE SCALE GENOMIC DNA]</scope>
    <source>
        <strain evidence="2 3">PAMC 27485</strain>
    </source>
</reference>
<keyword evidence="3" id="KW-1185">Reference proteome</keyword>
<dbReference type="EMBL" id="CP014504">
    <property type="protein sequence ID" value="AMQ00938.1"/>
    <property type="molecule type" value="Genomic_DNA"/>
</dbReference>
<protein>
    <submittedName>
        <fullName evidence="2">Uncharacterized protein</fullName>
    </submittedName>
</protein>
<proteinExistence type="predicted"/>
<dbReference type="Proteomes" id="UP000071561">
    <property type="component" value="Chromosome"/>
</dbReference>
<dbReference type="PATRIC" id="fig|188932.3.peg.4243"/>
<evidence type="ECO:0000313" key="2">
    <source>
        <dbReference type="EMBL" id="AMQ00938.1"/>
    </source>
</evidence>
<name>A0A127VI44_9SPHI</name>
<dbReference type="AlphaFoldDB" id="A0A127VI44"/>
<dbReference type="KEGG" id="pcm:AY601_4087"/>